<keyword evidence="5 9" id="KW-0479">Metal-binding</keyword>
<dbReference type="Gene3D" id="1.10.630.10">
    <property type="entry name" value="Cytochrome P450"/>
    <property type="match status" value="1"/>
</dbReference>
<name>A0ABQ8K9F9_9APHY</name>
<keyword evidence="12" id="KW-1185">Reference proteome</keyword>
<evidence type="ECO:0000313" key="11">
    <source>
        <dbReference type="EMBL" id="KAH9833980.1"/>
    </source>
</evidence>
<accession>A0ABQ8K9F9</accession>
<keyword evidence="8 9" id="KW-0503">Monooxygenase</keyword>
<organism evidence="11 12">
    <name type="scientific">Rhodofomes roseus</name>
    <dbReference type="NCBI Taxonomy" id="34475"/>
    <lineage>
        <taxon>Eukaryota</taxon>
        <taxon>Fungi</taxon>
        <taxon>Dikarya</taxon>
        <taxon>Basidiomycota</taxon>
        <taxon>Agaricomycotina</taxon>
        <taxon>Agaricomycetes</taxon>
        <taxon>Polyporales</taxon>
        <taxon>Rhodofomes</taxon>
    </lineage>
</organism>
<evidence type="ECO:0000256" key="4">
    <source>
        <dbReference type="ARBA" id="ARBA00022617"/>
    </source>
</evidence>
<comment type="caution">
    <text evidence="11">The sequence shown here is derived from an EMBL/GenBank/DDBJ whole genome shotgun (WGS) entry which is preliminary data.</text>
</comment>
<dbReference type="Pfam" id="PF00067">
    <property type="entry name" value="p450"/>
    <property type="match status" value="1"/>
</dbReference>
<dbReference type="PROSITE" id="PS00086">
    <property type="entry name" value="CYTOCHROME_P450"/>
    <property type="match status" value="1"/>
</dbReference>
<keyword evidence="7 9" id="KW-0408">Iron</keyword>
<keyword evidence="10" id="KW-0732">Signal</keyword>
<evidence type="ECO:0000256" key="8">
    <source>
        <dbReference type="ARBA" id="ARBA00023033"/>
    </source>
</evidence>
<dbReference type="Proteomes" id="UP000814176">
    <property type="component" value="Unassembled WGS sequence"/>
</dbReference>
<keyword evidence="6 9" id="KW-0560">Oxidoreductase</keyword>
<dbReference type="EMBL" id="JADCUA010000016">
    <property type="protein sequence ID" value="KAH9833980.1"/>
    <property type="molecule type" value="Genomic_DNA"/>
</dbReference>
<comment type="cofactor">
    <cofactor evidence="1">
        <name>heme</name>
        <dbReference type="ChEBI" id="CHEBI:30413"/>
    </cofactor>
</comment>
<evidence type="ECO:0000256" key="3">
    <source>
        <dbReference type="ARBA" id="ARBA00010617"/>
    </source>
</evidence>
<dbReference type="RefSeq" id="XP_047776636.1">
    <property type="nucleotide sequence ID" value="XM_047916650.1"/>
</dbReference>
<dbReference type="PANTHER" id="PTHR24305:SF166">
    <property type="entry name" value="CYTOCHROME P450 12A4, MITOCHONDRIAL-RELATED"/>
    <property type="match status" value="1"/>
</dbReference>
<feature type="signal peptide" evidence="10">
    <location>
        <begin position="1"/>
        <end position="22"/>
    </location>
</feature>
<reference evidence="11 12" key="1">
    <citation type="journal article" date="2021" name="Environ. Microbiol.">
        <title>Gene family expansions and transcriptome signatures uncover fungal adaptations to wood decay.</title>
        <authorList>
            <person name="Hage H."/>
            <person name="Miyauchi S."/>
            <person name="Viragh M."/>
            <person name="Drula E."/>
            <person name="Min B."/>
            <person name="Chaduli D."/>
            <person name="Navarro D."/>
            <person name="Favel A."/>
            <person name="Norest M."/>
            <person name="Lesage-Meessen L."/>
            <person name="Balint B."/>
            <person name="Merenyi Z."/>
            <person name="de Eugenio L."/>
            <person name="Morin E."/>
            <person name="Martinez A.T."/>
            <person name="Baldrian P."/>
            <person name="Stursova M."/>
            <person name="Martinez M.J."/>
            <person name="Novotny C."/>
            <person name="Magnuson J.K."/>
            <person name="Spatafora J.W."/>
            <person name="Maurice S."/>
            <person name="Pangilinan J."/>
            <person name="Andreopoulos W."/>
            <person name="LaButti K."/>
            <person name="Hundley H."/>
            <person name="Na H."/>
            <person name="Kuo A."/>
            <person name="Barry K."/>
            <person name="Lipzen A."/>
            <person name="Henrissat B."/>
            <person name="Riley R."/>
            <person name="Ahrendt S."/>
            <person name="Nagy L.G."/>
            <person name="Grigoriev I.V."/>
            <person name="Martin F."/>
            <person name="Rosso M.N."/>
        </authorList>
    </citation>
    <scope>NUCLEOTIDE SEQUENCE [LARGE SCALE GENOMIC DNA]</scope>
    <source>
        <strain evidence="11 12">CIRM-BRFM 1785</strain>
    </source>
</reference>
<evidence type="ECO:0000313" key="12">
    <source>
        <dbReference type="Proteomes" id="UP000814176"/>
    </source>
</evidence>
<dbReference type="SUPFAM" id="SSF48264">
    <property type="entry name" value="Cytochrome P450"/>
    <property type="match status" value="1"/>
</dbReference>
<dbReference type="CDD" id="cd11069">
    <property type="entry name" value="CYP_FUM15-like"/>
    <property type="match status" value="1"/>
</dbReference>
<dbReference type="GeneID" id="71997382"/>
<sequence>MDPLIGTLAFTLLCFLYAVVKARKRVSLADIPGPQPESFLMGSLAELHQEQAAEADFRYQAEFGGVAKIKAPFGVDMLWICDPKALQYIYQTSGYNFPKQPERRVLSGLLGDHGLTWADGETHRRQRKVMLPAFGSPEAKALLPVFEHYAEQVTLKWRDIIEGSPDQRAVLNVIKLIAPATLDAIGEAAFDYKLGCMDNAENELARGYNSLAAGIFSSPSKSKLFWTSVAHYMPMGISEWLYANLPGKGLDKARQNRRAAHRIARELLDLKSEALLHSKGSRDVMSIIVRANASENEKTKLADDEMIAQMRTIMLAGQETSSNTLSFALYELARHPHYQDRLREEIRATERVVHERGDSTFTSSDMDGMPFLQAFVREVLRYHPAVPHNYRQALKDDVLPLSKPIRTLSGAIVNEVPIPKGTRVTLSIAAYNREKDIWGEDAHVFNPERFLEFSGKRGPTVGVFANILTFSGGIRACIGWRLAVLELQSFLVQLVSNFEFGLTEELKRLRRENALVMVPTLEGEPEKGVQLPLVVSFAPRSD</sequence>
<dbReference type="InterPro" id="IPR002401">
    <property type="entry name" value="Cyt_P450_E_grp-I"/>
</dbReference>
<evidence type="ECO:0000256" key="9">
    <source>
        <dbReference type="RuleBase" id="RU000461"/>
    </source>
</evidence>
<comment type="pathway">
    <text evidence="2">Secondary metabolite biosynthesis.</text>
</comment>
<evidence type="ECO:0000256" key="10">
    <source>
        <dbReference type="SAM" id="SignalP"/>
    </source>
</evidence>
<dbReference type="PANTHER" id="PTHR24305">
    <property type="entry name" value="CYTOCHROME P450"/>
    <property type="match status" value="1"/>
</dbReference>
<dbReference type="InterPro" id="IPR001128">
    <property type="entry name" value="Cyt_P450"/>
</dbReference>
<dbReference type="InterPro" id="IPR050121">
    <property type="entry name" value="Cytochrome_P450_monoxygenase"/>
</dbReference>
<evidence type="ECO:0000256" key="2">
    <source>
        <dbReference type="ARBA" id="ARBA00005179"/>
    </source>
</evidence>
<evidence type="ECO:0000256" key="7">
    <source>
        <dbReference type="ARBA" id="ARBA00023004"/>
    </source>
</evidence>
<dbReference type="PRINTS" id="PR00385">
    <property type="entry name" value="P450"/>
</dbReference>
<keyword evidence="4 9" id="KW-0349">Heme</keyword>
<evidence type="ECO:0000256" key="1">
    <source>
        <dbReference type="ARBA" id="ARBA00001971"/>
    </source>
</evidence>
<dbReference type="InterPro" id="IPR017972">
    <property type="entry name" value="Cyt_P450_CS"/>
</dbReference>
<protein>
    <submittedName>
        <fullName evidence="11">Cytochrome P450</fullName>
    </submittedName>
</protein>
<comment type="similarity">
    <text evidence="3 9">Belongs to the cytochrome P450 family.</text>
</comment>
<dbReference type="PRINTS" id="PR00463">
    <property type="entry name" value="EP450I"/>
</dbReference>
<gene>
    <name evidence="11" type="ORF">C8Q71DRAFT_154960</name>
</gene>
<evidence type="ECO:0000256" key="5">
    <source>
        <dbReference type="ARBA" id="ARBA00022723"/>
    </source>
</evidence>
<evidence type="ECO:0000256" key="6">
    <source>
        <dbReference type="ARBA" id="ARBA00023002"/>
    </source>
</evidence>
<feature type="chain" id="PRO_5045475119" evidence="10">
    <location>
        <begin position="23"/>
        <end position="542"/>
    </location>
</feature>
<dbReference type="InterPro" id="IPR036396">
    <property type="entry name" value="Cyt_P450_sf"/>
</dbReference>
<proteinExistence type="inferred from homology"/>